<evidence type="ECO:0000313" key="12">
    <source>
        <dbReference type="Proteomes" id="UP000199473"/>
    </source>
</evidence>
<dbReference type="OrthoDB" id="9795133at2"/>
<dbReference type="AlphaFoldDB" id="A0A1I4BAP5"/>
<dbReference type="SUPFAM" id="SSF55785">
    <property type="entry name" value="PYP-like sensor domain (PAS domain)"/>
    <property type="match status" value="1"/>
</dbReference>
<dbReference type="InterPro" id="IPR005467">
    <property type="entry name" value="His_kinase_dom"/>
</dbReference>
<keyword evidence="4" id="KW-0808">Transferase</keyword>
<evidence type="ECO:0000256" key="4">
    <source>
        <dbReference type="ARBA" id="ARBA00022679"/>
    </source>
</evidence>
<dbReference type="SMART" id="SM00387">
    <property type="entry name" value="HATPase_c"/>
    <property type="match status" value="1"/>
</dbReference>
<proteinExistence type="predicted"/>
<keyword evidence="7" id="KW-0067">ATP-binding</keyword>
<evidence type="ECO:0000313" key="11">
    <source>
        <dbReference type="EMBL" id="SFK65069.1"/>
    </source>
</evidence>
<dbReference type="Proteomes" id="UP000199473">
    <property type="component" value="Unassembled WGS sequence"/>
</dbReference>
<dbReference type="GO" id="GO:0000155">
    <property type="term" value="F:phosphorelay sensor kinase activity"/>
    <property type="evidence" value="ECO:0007669"/>
    <property type="project" value="InterPro"/>
</dbReference>
<keyword evidence="9" id="KW-1133">Transmembrane helix</keyword>
<accession>A0A1I4BAP5</accession>
<evidence type="ECO:0000256" key="5">
    <source>
        <dbReference type="ARBA" id="ARBA00022741"/>
    </source>
</evidence>
<sequence>MPAFAGTAGRTAAVLLLALSVIGAWALAYALSHQVTQAATEAGFQRAQSIATATAQVATKTIEVTRILRDQSQRWQGLGAPEDAARRQDVETTIRAILGNPAIAIAQLGIAGPDGIVAWHSEGGHHGFSVAGREHFQQHRDGHPGPIFGRPNPGPQFLLPVSWRLADPAGGFAGVAIALLRPQDVAPHLAAVSEQASDMIALVRLEGELLAGSQRAAARIGTPVLPEARRADIERAGAFQVKASLLPEGPERLIAARLVPGTNLIVVAGVDAAATLQAAGLLHTASLLAALGYTGLVILCGALVLMADRARQAAAEAAVLGAGRAEVQRLHAKLPAVIFLRDVAADGSSTLIYREGDVHAVTGWGDGSLDAQEDWTPLYDDQAPPRVEMVRQALREGASIRRWRIRQPDGGWRDVVMHMQRLSRRADGGGEIVGYLRDASAEQAALARAAAARAEMDETLALAPVVVFRARVWACAGCKRADQGCYREDFVSRSVEAVTGWSPAALAEAGGLGAILLPGDALTIGVEAMRRDGRWSADLSARRSDGGTIAVRVTATVVARVDDSAMDVVGYLADVTAERDAKARAITAARLASLGEFSAGLAHELKQPLLAIGLALSNTQQALERGDAPAVRTRLARTSSYVTRATSVVEHLRRFARGADDGAPPSVVPVGQALEGAMAVLGGTLRDGGVQLQVSLGDPAPAVLGQQVPLEQVLVNLIGNARDALANRPPDTPRRVRVRATRDGGFVTIAIADNAGGIPDAVMARLFQPFVTTKAEDKGTGLGLSVCKGLVEQMGGTIAATNEASGEDRGAVFRIRLPAAGD</sequence>
<dbReference type="InterPro" id="IPR003661">
    <property type="entry name" value="HisK_dim/P_dom"/>
</dbReference>
<dbReference type="Pfam" id="PF02518">
    <property type="entry name" value="HATPase_c"/>
    <property type="match status" value="1"/>
</dbReference>
<feature type="domain" description="Histidine kinase" evidence="10">
    <location>
        <begin position="600"/>
        <end position="821"/>
    </location>
</feature>
<dbReference type="PRINTS" id="PR00344">
    <property type="entry name" value="BCTRLSENSOR"/>
</dbReference>
<dbReference type="Gene3D" id="3.30.450.20">
    <property type="entry name" value="PAS domain"/>
    <property type="match status" value="2"/>
</dbReference>
<dbReference type="InterPro" id="IPR035965">
    <property type="entry name" value="PAS-like_dom_sf"/>
</dbReference>
<dbReference type="EMBL" id="FOSQ01000005">
    <property type="protein sequence ID" value="SFK65069.1"/>
    <property type="molecule type" value="Genomic_DNA"/>
</dbReference>
<keyword evidence="8" id="KW-0902">Two-component regulatory system</keyword>
<dbReference type="SUPFAM" id="SSF47384">
    <property type="entry name" value="Homodimeric domain of signal transducing histidine kinase"/>
    <property type="match status" value="1"/>
</dbReference>
<dbReference type="CDD" id="cd12914">
    <property type="entry name" value="PDC1_DGC_like"/>
    <property type="match status" value="1"/>
</dbReference>
<evidence type="ECO:0000256" key="9">
    <source>
        <dbReference type="SAM" id="Phobius"/>
    </source>
</evidence>
<dbReference type="PROSITE" id="PS50109">
    <property type="entry name" value="HIS_KIN"/>
    <property type="match status" value="1"/>
</dbReference>
<dbReference type="GO" id="GO:0005524">
    <property type="term" value="F:ATP binding"/>
    <property type="evidence" value="ECO:0007669"/>
    <property type="project" value="UniProtKB-KW"/>
</dbReference>
<dbReference type="Gene3D" id="3.30.565.10">
    <property type="entry name" value="Histidine kinase-like ATPase, C-terminal domain"/>
    <property type="match status" value="1"/>
</dbReference>
<name>A0A1I4BAP5_9PROT</name>
<keyword evidence="9" id="KW-0812">Transmembrane</keyword>
<evidence type="ECO:0000256" key="7">
    <source>
        <dbReference type="ARBA" id="ARBA00022840"/>
    </source>
</evidence>
<dbReference type="InterPro" id="IPR036890">
    <property type="entry name" value="HATPase_C_sf"/>
</dbReference>
<evidence type="ECO:0000256" key="1">
    <source>
        <dbReference type="ARBA" id="ARBA00000085"/>
    </source>
</evidence>
<dbReference type="SUPFAM" id="SSF55874">
    <property type="entry name" value="ATPase domain of HSP90 chaperone/DNA topoisomerase II/histidine kinase"/>
    <property type="match status" value="1"/>
</dbReference>
<keyword evidence="5" id="KW-0547">Nucleotide-binding</keyword>
<dbReference type="InterPro" id="IPR004358">
    <property type="entry name" value="Sig_transdc_His_kin-like_C"/>
</dbReference>
<evidence type="ECO:0000256" key="2">
    <source>
        <dbReference type="ARBA" id="ARBA00012438"/>
    </source>
</evidence>
<dbReference type="Gene3D" id="1.10.287.130">
    <property type="match status" value="1"/>
</dbReference>
<evidence type="ECO:0000259" key="10">
    <source>
        <dbReference type="PROSITE" id="PS50109"/>
    </source>
</evidence>
<keyword evidence="9" id="KW-0472">Membrane</keyword>
<dbReference type="CDD" id="cd00130">
    <property type="entry name" value="PAS"/>
    <property type="match status" value="1"/>
</dbReference>
<dbReference type="InterPro" id="IPR036097">
    <property type="entry name" value="HisK_dim/P_sf"/>
</dbReference>
<dbReference type="InterPro" id="IPR003594">
    <property type="entry name" value="HATPase_dom"/>
</dbReference>
<feature type="transmembrane region" description="Helical" evidence="9">
    <location>
        <begin position="287"/>
        <end position="307"/>
    </location>
</feature>
<dbReference type="PANTHER" id="PTHR43065">
    <property type="entry name" value="SENSOR HISTIDINE KINASE"/>
    <property type="match status" value="1"/>
</dbReference>
<organism evidence="11 12">
    <name type="scientific">Falsiroseomonas stagni DSM 19981</name>
    <dbReference type="NCBI Taxonomy" id="1123062"/>
    <lineage>
        <taxon>Bacteria</taxon>
        <taxon>Pseudomonadati</taxon>
        <taxon>Pseudomonadota</taxon>
        <taxon>Alphaproteobacteria</taxon>
        <taxon>Acetobacterales</taxon>
        <taxon>Roseomonadaceae</taxon>
        <taxon>Falsiroseomonas</taxon>
    </lineage>
</organism>
<dbReference type="EC" id="2.7.13.3" evidence="2"/>
<dbReference type="STRING" id="1123062.SAMN02745775_10573"/>
<comment type="catalytic activity">
    <reaction evidence="1">
        <text>ATP + protein L-histidine = ADP + protein N-phospho-L-histidine.</text>
        <dbReference type="EC" id="2.7.13.3"/>
    </reaction>
</comment>
<evidence type="ECO:0000256" key="3">
    <source>
        <dbReference type="ARBA" id="ARBA00022553"/>
    </source>
</evidence>
<evidence type="ECO:0000256" key="8">
    <source>
        <dbReference type="ARBA" id="ARBA00023012"/>
    </source>
</evidence>
<dbReference type="RefSeq" id="WP_092960610.1">
    <property type="nucleotide sequence ID" value="NZ_FOSQ01000005.1"/>
</dbReference>
<protein>
    <recommendedName>
        <fullName evidence="2">histidine kinase</fullName>
        <ecNumber evidence="2">2.7.13.3</ecNumber>
    </recommendedName>
</protein>
<keyword evidence="6 11" id="KW-0418">Kinase</keyword>
<dbReference type="InterPro" id="IPR000014">
    <property type="entry name" value="PAS"/>
</dbReference>
<keyword evidence="3" id="KW-0597">Phosphoprotein</keyword>
<dbReference type="CDD" id="cd00082">
    <property type="entry name" value="HisKA"/>
    <property type="match status" value="1"/>
</dbReference>
<reference evidence="11 12" key="1">
    <citation type="submission" date="2016-10" db="EMBL/GenBank/DDBJ databases">
        <authorList>
            <person name="de Groot N.N."/>
        </authorList>
    </citation>
    <scope>NUCLEOTIDE SEQUENCE [LARGE SCALE GENOMIC DNA]</scope>
    <source>
        <strain evidence="11 12">DSM 19981</strain>
    </source>
</reference>
<keyword evidence="12" id="KW-1185">Reference proteome</keyword>
<dbReference type="PANTHER" id="PTHR43065:SF46">
    <property type="entry name" value="C4-DICARBOXYLATE TRANSPORT SENSOR PROTEIN DCTB"/>
    <property type="match status" value="1"/>
</dbReference>
<gene>
    <name evidence="11" type="ORF">SAMN02745775_10573</name>
</gene>
<evidence type="ECO:0000256" key="6">
    <source>
        <dbReference type="ARBA" id="ARBA00022777"/>
    </source>
</evidence>